<accession>A0A914E4G6</accession>
<feature type="compositionally biased region" description="Low complexity" evidence="6">
    <location>
        <begin position="826"/>
        <end position="844"/>
    </location>
</feature>
<keyword evidence="5" id="KW-0175">Coiled coil</keyword>
<feature type="region of interest" description="Disordered" evidence="6">
    <location>
        <begin position="682"/>
        <end position="711"/>
    </location>
</feature>
<feature type="region of interest" description="Disordered" evidence="6">
    <location>
        <begin position="267"/>
        <end position="639"/>
    </location>
</feature>
<feature type="compositionally biased region" description="Basic and acidic residues" evidence="6">
    <location>
        <begin position="303"/>
        <end position="319"/>
    </location>
</feature>
<dbReference type="FunFam" id="1.25.40.20:FF:000198">
    <property type="entry name" value="Myosin binding subunit, isoform P"/>
    <property type="match status" value="1"/>
</dbReference>
<feature type="region of interest" description="Disordered" evidence="6">
    <location>
        <begin position="991"/>
        <end position="1022"/>
    </location>
</feature>
<dbReference type="Gene3D" id="6.10.140.390">
    <property type="match status" value="1"/>
</dbReference>
<feature type="compositionally biased region" description="Low complexity" evidence="6">
    <location>
        <begin position="400"/>
        <end position="417"/>
    </location>
</feature>
<evidence type="ECO:0000256" key="2">
    <source>
        <dbReference type="ARBA" id="ARBA00022737"/>
    </source>
</evidence>
<dbReference type="PANTHER" id="PTHR24179">
    <property type="entry name" value="PROTEIN PHOSPHATASE 1 REGULATORY SUBUNIT 12"/>
    <property type="match status" value="1"/>
</dbReference>
<feature type="compositionally biased region" description="Polar residues" evidence="6">
    <location>
        <begin position="528"/>
        <end position="537"/>
    </location>
</feature>
<feature type="compositionally biased region" description="Low complexity" evidence="6">
    <location>
        <begin position="615"/>
        <end position="632"/>
    </location>
</feature>
<dbReference type="InterPro" id="IPR036770">
    <property type="entry name" value="Ankyrin_rpt-contain_sf"/>
</dbReference>
<dbReference type="WBParaSite" id="ACRNAN_scaffold5457.g14560.t1">
    <property type="protein sequence ID" value="ACRNAN_scaffold5457.g14560.t1"/>
    <property type="gene ID" value="ACRNAN_scaffold5457.g14560"/>
</dbReference>
<dbReference type="InterPro" id="IPR031775">
    <property type="entry name" value="PRKG1_interact"/>
</dbReference>
<dbReference type="PANTHER" id="PTHR24179:SF21">
    <property type="entry name" value="MYOSIN BINDING SUBUNIT, ISOFORM O"/>
    <property type="match status" value="1"/>
</dbReference>
<feature type="repeat" description="ANK" evidence="4">
    <location>
        <begin position="52"/>
        <end position="84"/>
    </location>
</feature>
<feature type="compositionally biased region" description="Polar residues" evidence="6">
    <location>
        <begin position="1008"/>
        <end position="1017"/>
    </location>
</feature>
<feature type="compositionally biased region" description="Polar residues" evidence="6">
    <location>
        <begin position="279"/>
        <end position="290"/>
    </location>
</feature>
<feature type="compositionally biased region" description="Low complexity" evidence="6">
    <location>
        <begin position="482"/>
        <end position="527"/>
    </location>
</feature>
<dbReference type="GO" id="GO:0019208">
    <property type="term" value="F:phosphatase regulator activity"/>
    <property type="evidence" value="ECO:0007669"/>
    <property type="project" value="TreeGrafter"/>
</dbReference>
<dbReference type="GO" id="GO:0004857">
    <property type="term" value="F:enzyme inhibitor activity"/>
    <property type="evidence" value="ECO:0007669"/>
    <property type="project" value="TreeGrafter"/>
</dbReference>
<dbReference type="Proteomes" id="UP000887540">
    <property type="component" value="Unplaced"/>
</dbReference>
<feature type="compositionally biased region" description="Polar residues" evidence="6">
    <location>
        <begin position="794"/>
        <end position="824"/>
    </location>
</feature>
<evidence type="ECO:0000313" key="8">
    <source>
        <dbReference type="Proteomes" id="UP000887540"/>
    </source>
</evidence>
<dbReference type="InterPro" id="IPR051226">
    <property type="entry name" value="PP1_Regulatory_Subunit"/>
</dbReference>
<feature type="compositionally biased region" description="Low complexity" evidence="6">
    <location>
        <begin position="996"/>
        <end position="1007"/>
    </location>
</feature>
<evidence type="ECO:0000256" key="1">
    <source>
        <dbReference type="ARBA" id="ARBA00022473"/>
    </source>
</evidence>
<dbReference type="GO" id="GO:0019901">
    <property type="term" value="F:protein kinase binding"/>
    <property type="evidence" value="ECO:0007669"/>
    <property type="project" value="InterPro"/>
</dbReference>
<dbReference type="PROSITE" id="PS50297">
    <property type="entry name" value="ANK_REP_REGION"/>
    <property type="match status" value="4"/>
</dbReference>
<evidence type="ECO:0000256" key="6">
    <source>
        <dbReference type="SAM" id="MobiDB-lite"/>
    </source>
</evidence>
<feature type="compositionally biased region" description="Polar residues" evidence="6">
    <location>
        <begin position="377"/>
        <end position="387"/>
    </location>
</feature>
<feature type="compositionally biased region" description="Polar residues" evidence="6">
    <location>
        <begin position="320"/>
        <end position="334"/>
    </location>
</feature>
<keyword evidence="8" id="KW-1185">Reference proteome</keyword>
<evidence type="ECO:0000313" key="9">
    <source>
        <dbReference type="WBParaSite" id="ACRNAN_scaffold5457.g14560.t1"/>
    </source>
</evidence>
<evidence type="ECO:0000256" key="5">
    <source>
        <dbReference type="SAM" id="Coils"/>
    </source>
</evidence>
<reference evidence="9" key="1">
    <citation type="submission" date="2022-11" db="UniProtKB">
        <authorList>
            <consortium name="WormBaseParasite"/>
        </authorList>
    </citation>
    <scope>IDENTIFICATION</scope>
</reference>
<keyword evidence="2" id="KW-0677">Repeat</keyword>
<feature type="domain" description="cGMP-dependent protein kinase interacting" evidence="7">
    <location>
        <begin position="959"/>
        <end position="1065"/>
    </location>
</feature>
<feature type="region of interest" description="Disordered" evidence="6">
    <location>
        <begin position="902"/>
        <end position="943"/>
    </location>
</feature>
<evidence type="ECO:0000256" key="3">
    <source>
        <dbReference type="ARBA" id="ARBA00038386"/>
    </source>
</evidence>
<dbReference type="SMART" id="SM00248">
    <property type="entry name" value="ANK"/>
    <property type="match status" value="5"/>
</dbReference>
<feature type="region of interest" description="Disordered" evidence="6">
    <location>
        <begin position="729"/>
        <end position="767"/>
    </location>
</feature>
<keyword evidence="4" id="KW-0040">ANK repeat</keyword>
<dbReference type="PROSITE" id="PS50088">
    <property type="entry name" value="ANK_REPEAT"/>
    <property type="match status" value="4"/>
</dbReference>
<dbReference type="CDD" id="cd21930">
    <property type="entry name" value="IPD_PPP1R12"/>
    <property type="match status" value="1"/>
</dbReference>
<comment type="similarity">
    <text evidence="3">Belongs to the NRARP family.</text>
</comment>
<dbReference type="Gene3D" id="1.25.40.20">
    <property type="entry name" value="Ankyrin repeat-containing domain"/>
    <property type="match status" value="2"/>
</dbReference>
<feature type="repeat" description="ANK" evidence="4">
    <location>
        <begin position="85"/>
        <end position="117"/>
    </location>
</feature>
<feature type="compositionally biased region" description="Basic and acidic residues" evidence="6">
    <location>
        <begin position="347"/>
        <end position="359"/>
    </location>
</feature>
<name>A0A914E4G6_9BILA</name>
<proteinExistence type="inferred from homology"/>
<evidence type="ECO:0000259" key="7">
    <source>
        <dbReference type="Pfam" id="PF15898"/>
    </source>
</evidence>
<feature type="repeat" description="ANK" evidence="4">
    <location>
        <begin position="178"/>
        <end position="210"/>
    </location>
</feature>
<feature type="compositionally biased region" description="Polar residues" evidence="6">
    <location>
        <begin position="906"/>
        <end position="943"/>
    </location>
</feature>
<protein>
    <submittedName>
        <fullName evidence="9">cGMP-dependent protein kinase interacting domain-containing protein</fullName>
    </submittedName>
</protein>
<feature type="coiled-coil region" evidence="5">
    <location>
        <begin position="956"/>
        <end position="990"/>
    </location>
</feature>
<feature type="compositionally biased region" description="Low complexity" evidence="6">
    <location>
        <begin position="428"/>
        <end position="443"/>
    </location>
</feature>
<feature type="region of interest" description="Disordered" evidence="6">
    <location>
        <begin position="794"/>
        <end position="865"/>
    </location>
</feature>
<dbReference type="AlphaFoldDB" id="A0A914E4G6"/>
<dbReference type="Pfam" id="PF12796">
    <property type="entry name" value="Ank_2"/>
    <property type="match status" value="2"/>
</dbReference>
<feature type="compositionally biased region" description="Basic residues" evidence="6">
    <location>
        <begin position="747"/>
        <end position="756"/>
    </location>
</feature>
<feature type="repeat" description="ANK" evidence="4">
    <location>
        <begin position="211"/>
        <end position="243"/>
    </location>
</feature>
<keyword evidence="1" id="KW-0217">Developmental protein</keyword>
<sequence>MNKLAASKKPSIDTKVKFQDSDVFLSACVSGDEEEVEDLLEKGANINTCTIDGVTALHQAVIDGKLETVRFLLDHGADLNAQDNEGWTPLHAAVCCGILAIVKYLCERGADLSHVNSDKELAIDLAEDDEIRAYLEEQLRIQNVNADECRDREFHTMMRDCTEWIRCGRYLDKPHPRTGATALHVASSKGYNQLIGLLIRAGANVDAKDFEGWTPLHAAAHWGEKDACRILMENGAKLSGLTNTGQDVLRVADANIVEFLENLQEQIEQSSPAQPPISPNNVLVENNNIPAPSKRPPSVQRLSSEEKHTLQKKDEHDENVSLSTKVLESISNDSPPEDHSISPPPAKKQEIEPKEKEPTPIENIVLHGVKLRKQRSVESPSEQSTFVTAVLPAPKFTAMSSTPSSSRESSVSKSNGSASETISERESSVTSNSSVSTSSSTAVIRNTPTPVPVIRSQRMVFPSEERRSPEYQSTSKSEEEASASSSTVPSGSESASRSCSEEVGTGSQISSIRTSSRSVSSKDSISSNLYSSDQNVECTLRMNQPVAPRVSTSSSSTTATRPTWNNSQNITTRPSVNNSSSSSVSSETTTTNTRKVFPVISQQSAGLAPLARVTSPSSSESPSPSPLGSPASNTGMFRKTGPVVSNVQRSASASSTSVPWLAHLKSTSMSNVGRSVSVMNNQSVLSPPATPTTPKAFEPPTPPYRPTISRPIQPSSAYLKYSAQIRSWQTPPTQPAPQKETEAERKAKARIQRAARRSTQGVTADQLNEARAASDDFGKWKSSTLQQTITTSNTNADTYSSSTEAESISKTTTEESASQKNSHVMANLLLPASCPSPSSTPSAAKMNRRSQASRGNRRGTGPVDLDALNNAISISTPESSESSHPVNDPKVTRVTVSMKERLGSSEIMNASKSLETDNTSRFPSVSSTTRTSGPTSKPLLSSTYANGTITTSADASDRYKILYEKEREENERLRRKIDDLNLRLSKTEINGNVWQNNGGRNSHNSNSDTGRSNSTPLDDQERRSYERKIGELEYELGKTKQLQADNKRLKDENGALIRVISKLSKPSS</sequence>
<dbReference type="SUPFAM" id="SSF48403">
    <property type="entry name" value="Ankyrin repeat"/>
    <property type="match status" value="1"/>
</dbReference>
<dbReference type="InterPro" id="IPR002110">
    <property type="entry name" value="Ankyrin_rpt"/>
</dbReference>
<feature type="compositionally biased region" description="Low complexity" evidence="6">
    <location>
        <begin position="546"/>
        <end position="563"/>
    </location>
</feature>
<organism evidence="8 9">
    <name type="scientific">Acrobeloides nanus</name>
    <dbReference type="NCBI Taxonomy" id="290746"/>
    <lineage>
        <taxon>Eukaryota</taxon>
        <taxon>Metazoa</taxon>
        <taxon>Ecdysozoa</taxon>
        <taxon>Nematoda</taxon>
        <taxon>Chromadorea</taxon>
        <taxon>Rhabditida</taxon>
        <taxon>Tylenchina</taxon>
        <taxon>Cephalobomorpha</taxon>
        <taxon>Cephaloboidea</taxon>
        <taxon>Cephalobidae</taxon>
        <taxon>Acrobeloides</taxon>
    </lineage>
</organism>
<evidence type="ECO:0000256" key="4">
    <source>
        <dbReference type="PROSITE-ProRule" id="PRU00023"/>
    </source>
</evidence>
<feature type="compositionally biased region" description="Low complexity" evidence="6">
    <location>
        <begin position="571"/>
        <end position="594"/>
    </location>
</feature>
<dbReference type="GO" id="GO:0005737">
    <property type="term" value="C:cytoplasm"/>
    <property type="evidence" value="ECO:0007669"/>
    <property type="project" value="TreeGrafter"/>
</dbReference>
<dbReference type="Pfam" id="PF15898">
    <property type="entry name" value="PRKG1_interact"/>
    <property type="match status" value="1"/>
</dbReference>